<keyword evidence="1" id="KW-1133">Transmembrane helix</keyword>
<dbReference type="STRING" id="1798704.A3J93_00015"/>
<dbReference type="AlphaFoldDB" id="A0A1F6NW16"/>
<reference evidence="2 3" key="1">
    <citation type="journal article" date="2016" name="Nat. Commun.">
        <title>Thousands of microbial genomes shed light on interconnected biogeochemical processes in an aquifer system.</title>
        <authorList>
            <person name="Anantharaman K."/>
            <person name="Brown C.T."/>
            <person name="Hug L.A."/>
            <person name="Sharon I."/>
            <person name="Castelle C.J."/>
            <person name="Probst A.J."/>
            <person name="Thomas B.C."/>
            <person name="Singh A."/>
            <person name="Wilkins M.J."/>
            <person name="Karaoz U."/>
            <person name="Brodie E.L."/>
            <person name="Williams K.H."/>
            <person name="Hubbard S.S."/>
            <person name="Banfield J.F."/>
        </authorList>
    </citation>
    <scope>NUCLEOTIDE SEQUENCE [LARGE SCALE GENOMIC DNA]</scope>
</reference>
<gene>
    <name evidence="2" type="ORF">A3J93_00015</name>
</gene>
<evidence type="ECO:0000313" key="3">
    <source>
        <dbReference type="Proteomes" id="UP000177907"/>
    </source>
</evidence>
<keyword evidence="1" id="KW-0812">Transmembrane</keyword>
<evidence type="ECO:0000256" key="1">
    <source>
        <dbReference type="SAM" id="Phobius"/>
    </source>
</evidence>
<sequence length="70" mass="7834">MPNEDIIKILLDKMFKVSPWGAFALVALIILAAVILWFIIKNKNTSVNKQKNVIKGDINGSEINNVKIVK</sequence>
<organism evidence="2 3">
    <name type="scientific">Candidatus Magasanikbacteria bacterium RIFOXYC2_FULL_42_28</name>
    <dbReference type="NCBI Taxonomy" id="1798704"/>
    <lineage>
        <taxon>Bacteria</taxon>
        <taxon>Candidatus Magasanikiibacteriota</taxon>
    </lineage>
</organism>
<evidence type="ECO:0000313" key="2">
    <source>
        <dbReference type="EMBL" id="OGH88117.1"/>
    </source>
</evidence>
<dbReference type="Proteomes" id="UP000177907">
    <property type="component" value="Unassembled WGS sequence"/>
</dbReference>
<dbReference type="EMBL" id="MFQZ01000005">
    <property type="protein sequence ID" value="OGH88117.1"/>
    <property type="molecule type" value="Genomic_DNA"/>
</dbReference>
<feature type="transmembrane region" description="Helical" evidence="1">
    <location>
        <begin position="20"/>
        <end position="40"/>
    </location>
</feature>
<proteinExistence type="predicted"/>
<keyword evidence="1" id="KW-0472">Membrane</keyword>
<accession>A0A1F6NW16</accession>
<name>A0A1F6NW16_9BACT</name>
<protein>
    <submittedName>
        <fullName evidence="2">Uncharacterized protein</fullName>
    </submittedName>
</protein>
<comment type="caution">
    <text evidence="2">The sequence shown here is derived from an EMBL/GenBank/DDBJ whole genome shotgun (WGS) entry which is preliminary data.</text>
</comment>